<dbReference type="EMBL" id="BARS01055337">
    <property type="protein sequence ID" value="GAG44706.1"/>
    <property type="molecule type" value="Genomic_DNA"/>
</dbReference>
<dbReference type="InterPro" id="IPR049940">
    <property type="entry name" value="GluQ/Sye"/>
</dbReference>
<evidence type="ECO:0000256" key="5">
    <source>
        <dbReference type="ARBA" id="ARBA00022917"/>
    </source>
</evidence>
<feature type="non-terminal residue" evidence="9">
    <location>
        <position position="1"/>
    </location>
</feature>
<evidence type="ECO:0000256" key="4">
    <source>
        <dbReference type="ARBA" id="ARBA00022840"/>
    </source>
</evidence>
<comment type="caution">
    <text evidence="9">The sequence shown here is derived from an EMBL/GenBank/DDBJ whole genome shotgun (WGS) entry which is preliminary data.</text>
</comment>
<accession>X0Z821</accession>
<gene>
    <name evidence="9" type="ORF">S01H1_81722</name>
</gene>
<dbReference type="Pfam" id="PF19269">
    <property type="entry name" value="Anticodon_2"/>
    <property type="match status" value="1"/>
</dbReference>
<dbReference type="InterPro" id="IPR008925">
    <property type="entry name" value="aa_tRNA-synth_I_cd-bd_sf"/>
</dbReference>
<name>X0Z821_9ZZZZ</name>
<evidence type="ECO:0000256" key="2">
    <source>
        <dbReference type="ARBA" id="ARBA00022598"/>
    </source>
</evidence>
<evidence type="ECO:0000256" key="1">
    <source>
        <dbReference type="ARBA" id="ARBA00007894"/>
    </source>
</evidence>
<comment type="similarity">
    <text evidence="1">Belongs to the class-I aminoacyl-tRNA synthetase family. Glutamate--tRNA ligase type 1 subfamily.</text>
</comment>
<reference evidence="9" key="1">
    <citation type="journal article" date="2014" name="Front. Microbiol.">
        <title>High frequency of phylogenetically diverse reductive dehalogenase-homologous genes in deep subseafloor sedimentary metagenomes.</title>
        <authorList>
            <person name="Kawai M."/>
            <person name="Futagami T."/>
            <person name="Toyoda A."/>
            <person name="Takaki Y."/>
            <person name="Nishi S."/>
            <person name="Hori S."/>
            <person name="Arai W."/>
            <person name="Tsubouchi T."/>
            <person name="Morono Y."/>
            <person name="Uchiyama I."/>
            <person name="Ito T."/>
            <person name="Fujiyama A."/>
            <person name="Inagaki F."/>
            <person name="Takami H."/>
        </authorList>
    </citation>
    <scope>NUCLEOTIDE SEQUENCE</scope>
    <source>
        <strain evidence="9">Expedition CK06-06</strain>
    </source>
</reference>
<evidence type="ECO:0000313" key="9">
    <source>
        <dbReference type="EMBL" id="GAG44706.1"/>
    </source>
</evidence>
<evidence type="ECO:0000256" key="6">
    <source>
        <dbReference type="ARBA" id="ARBA00023146"/>
    </source>
</evidence>
<dbReference type="Pfam" id="PF00749">
    <property type="entry name" value="tRNA-synt_1c"/>
    <property type="match status" value="1"/>
</dbReference>
<dbReference type="GO" id="GO:0005829">
    <property type="term" value="C:cytosol"/>
    <property type="evidence" value="ECO:0007669"/>
    <property type="project" value="TreeGrafter"/>
</dbReference>
<dbReference type="InterPro" id="IPR020058">
    <property type="entry name" value="Glu/Gln-tRNA-synth_Ib_cat-dom"/>
</dbReference>
<proteinExistence type="inferred from homology"/>
<dbReference type="PANTHER" id="PTHR43311">
    <property type="entry name" value="GLUTAMATE--TRNA LIGASE"/>
    <property type="match status" value="1"/>
</dbReference>
<dbReference type="GO" id="GO:0005524">
    <property type="term" value="F:ATP binding"/>
    <property type="evidence" value="ECO:0007669"/>
    <property type="project" value="UniProtKB-KW"/>
</dbReference>
<dbReference type="GO" id="GO:0006424">
    <property type="term" value="P:glutamyl-tRNA aminoacylation"/>
    <property type="evidence" value="ECO:0007669"/>
    <property type="project" value="TreeGrafter"/>
</dbReference>
<dbReference type="GO" id="GO:0000049">
    <property type="term" value="F:tRNA binding"/>
    <property type="evidence" value="ECO:0007669"/>
    <property type="project" value="InterPro"/>
</dbReference>
<keyword evidence="3" id="KW-0547">Nucleotide-binding</keyword>
<feature type="domain" description="Aminoacyl-tRNA synthetase class I anticodon-binding" evidence="8">
    <location>
        <begin position="132"/>
        <end position="204"/>
    </location>
</feature>
<protein>
    <submittedName>
        <fullName evidence="9">Uncharacterized protein</fullName>
    </submittedName>
</protein>
<keyword evidence="4" id="KW-0067">ATP-binding</keyword>
<dbReference type="GO" id="GO:0004818">
    <property type="term" value="F:glutamate-tRNA ligase activity"/>
    <property type="evidence" value="ECO:0007669"/>
    <property type="project" value="TreeGrafter"/>
</dbReference>
<keyword evidence="6" id="KW-0030">Aminoacyl-tRNA synthetase</keyword>
<dbReference type="PANTHER" id="PTHR43311:SF2">
    <property type="entry name" value="GLUTAMATE--TRNA LIGASE, MITOCHONDRIAL-RELATED"/>
    <property type="match status" value="1"/>
</dbReference>
<keyword evidence="2" id="KW-0436">Ligase</keyword>
<dbReference type="SUPFAM" id="SSF48163">
    <property type="entry name" value="An anticodon-binding domain of class I aminoacyl-tRNA synthetases"/>
    <property type="match status" value="1"/>
</dbReference>
<evidence type="ECO:0000259" key="7">
    <source>
        <dbReference type="Pfam" id="PF00749"/>
    </source>
</evidence>
<keyword evidence="5" id="KW-0648">Protein biosynthesis</keyword>
<dbReference type="InterPro" id="IPR014729">
    <property type="entry name" value="Rossmann-like_a/b/a_fold"/>
</dbReference>
<dbReference type="SUPFAM" id="SSF52374">
    <property type="entry name" value="Nucleotidylyl transferase"/>
    <property type="match status" value="1"/>
</dbReference>
<feature type="domain" description="Glutamyl/glutaminyl-tRNA synthetase class Ib catalytic" evidence="7">
    <location>
        <begin position="2"/>
        <end position="102"/>
    </location>
</feature>
<evidence type="ECO:0000256" key="3">
    <source>
        <dbReference type="ARBA" id="ARBA00022741"/>
    </source>
</evidence>
<sequence length="205" mass="24072">SSTPVHVLLYQAFGWEMPEFIHMPLLRNKDKSKISKRKNPTSLVWYREQGFLPEALRNFLALMGWSLGEDREVFSLEEMIENFSWDRVKTSGPVFDLQKLEWLNGEYVRAMSPEELVQRILEQPYTRRVDQPVEELLEITVLIQERIKRLGEFDEMTNFFFEREPYEPADLVPRKQEPEFAAEALSAAYGLLKDLGDWSAEAIEP</sequence>
<organism evidence="9">
    <name type="scientific">marine sediment metagenome</name>
    <dbReference type="NCBI Taxonomy" id="412755"/>
    <lineage>
        <taxon>unclassified sequences</taxon>
        <taxon>metagenomes</taxon>
        <taxon>ecological metagenomes</taxon>
    </lineage>
</organism>
<dbReference type="Gene3D" id="3.40.50.620">
    <property type="entry name" value="HUPs"/>
    <property type="match status" value="1"/>
</dbReference>
<evidence type="ECO:0000259" key="8">
    <source>
        <dbReference type="Pfam" id="PF19269"/>
    </source>
</evidence>
<dbReference type="AlphaFoldDB" id="X0Z821"/>
<dbReference type="InterPro" id="IPR045462">
    <property type="entry name" value="aa-tRNA-synth_I_cd-bd"/>
</dbReference>
<feature type="non-terminal residue" evidence="9">
    <location>
        <position position="205"/>
    </location>
</feature>